<feature type="region of interest" description="Disordered" evidence="12">
    <location>
        <begin position="168"/>
        <end position="189"/>
    </location>
</feature>
<reference evidence="14 15" key="1">
    <citation type="journal article" date="2021" name="Elife">
        <title>Chloroplast acquisition without the gene transfer in kleptoplastic sea slugs, Plakobranchus ocellatus.</title>
        <authorList>
            <person name="Maeda T."/>
            <person name="Takahashi S."/>
            <person name="Yoshida T."/>
            <person name="Shimamura S."/>
            <person name="Takaki Y."/>
            <person name="Nagai Y."/>
            <person name="Toyoda A."/>
            <person name="Suzuki Y."/>
            <person name="Arimoto A."/>
            <person name="Ishii H."/>
            <person name="Satoh N."/>
            <person name="Nishiyama T."/>
            <person name="Hasebe M."/>
            <person name="Maruyama T."/>
            <person name="Minagawa J."/>
            <person name="Obokata J."/>
            <person name="Shigenobu S."/>
        </authorList>
    </citation>
    <scope>NUCLEOTIDE SEQUENCE [LARGE SCALE GENOMIC DNA]</scope>
</reference>
<organism evidence="14 15">
    <name type="scientific">Elysia marginata</name>
    <dbReference type="NCBI Taxonomy" id="1093978"/>
    <lineage>
        <taxon>Eukaryota</taxon>
        <taxon>Metazoa</taxon>
        <taxon>Spiralia</taxon>
        <taxon>Lophotrochozoa</taxon>
        <taxon>Mollusca</taxon>
        <taxon>Gastropoda</taxon>
        <taxon>Heterobranchia</taxon>
        <taxon>Euthyneura</taxon>
        <taxon>Panpulmonata</taxon>
        <taxon>Sacoglossa</taxon>
        <taxon>Placobranchoidea</taxon>
        <taxon>Plakobranchidae</taxon>
        <taxon>Elysia</taxon>
    </lineage>
</organism>
<dbReference type="PANTHER" id="PTHR23235:SF170">
    <property type="entry name" value="FI01014P-RELATED"/>
    <property type="match status" value="1"/>
</dbReference>
<dbReference type="Proteomes" id="UP000762676">
    <property type="component" value="Unassembled WGS sequence"/>
</dbReference>
<sequence length="707" mass="79256">METLMLCQLEQERLHEQERMDRLIQQRLEEQRQTTALQDRMMSSGAPFVTIRLNHTEPPSRLPHELGMQRLSRHESRSGDRNTNVDSPRRRDLISIPTSIEAQRLHEKELHEKRSIEMKRKELEERFYRSHQQFMNHQHQQQHALSVQIHQQNPQQRFIESHQLEKEIRVSESPNNDARKSKPFSKKDHVSAVLPEHMRVPHSSLAEGGGLPYIPQGLIPNLSQSSPNLPNPPTHQLDQAHHVSPSAPAVRQGPHDISQSRNSHAGFAPPTTETPERHWWSVPASSAPPMIPFPLPATMLPGGRFGHHAGNSGAAPHLIGPISPSGRAVMNSSLRHPHHTFVSAASGHLPGRADFASAAAAVLEPRPAPRKCRRCRCPNCLKSPGSPSSNGTKRRMHVCHFPGCGKEYGKTSHLKAHLRGHAGERPFVCQWLFCQKRFTRSDELQRHMRTHTGEKNFQCPVCGKRFMRSDHLSKHAKTHEVRREESNEKSGPRDVGTDEDRYSLTSFEDDSRGSQVVTPGGHHLNSDGASSNQYDSFDEDDRAGDHDDDDDDNEDDIDVGYEYHDIEHLDTTSHPHPVTSGLTHHQGTGIEQPSQDNVHTPFHASLADVNHTGTNVNSLDKERPSAFSPTDQGYRYIGYNNDSRLDPGNSNLSSVSPSSQGVGFTTDALSDQFTSDASQCSSEPGPSLKRHSDKDEETVVSKKSRLR</sequence>
<feature type="compositionally biased region" description="Low complexity" evidence="12">
    <location>
        <begin position="647"/>
        <end position="662"/>
    </location>
</feature>
<feature type="compositionally biased region" description="Basic and acidic residues" evidence="12">
    <location>
        <begin position="473"/>
        <end position="502"/>
    </location>
</feature>
<gene>
    <name evidence="14" type="ORF">ElyMa_004794300</name>
</gene>
<feature type="domain" description="C2H2-type" evidence="13">
    <location>
        <begin position="397"/>
        <end position="426"/>
    </location>
</feature>
<dbReference type="Pfam" id="PF13465">
    <property type="entry name" value="zf-H2C2_2"/>
    <property type="match status" value="1"/>
</dbReference>
<keyword evidence="15" id="KW-1185">Reference proteome</keyword>
<evidence type="ECO:0000256" key="7">
    <source>
        <dbReference type="ARBA" id="ARBA00023125"/>
    </source>
</evidence>
<keyword evidence="2" id="KW-0479">Metal-binding</keyword>
<dbReference type="GO" id="GO:0008270">
    <property type="term" value="F:zinc ion binding"/>
    <property type="evidence" value="ECO:0007669"/>
    <property type="project" value="UniProtKB-KW"/>
</dbReference>
<dbReference type="GO" id="GO:0000978">
    <property type="term" value="F:RNA polymerase II cis-regulatory region sequence-specific DNA binding"/>
    <property type="evidence" value="ECO:0007669"/>
    <property type="project" value="TreeGrafter"/>
</dbReference>
<evidence type="ECO:0000256" key="1">
    <source>
        <dbReference type="ARBA" id="ARBA00004123"/>
    </source>
</evidence>
<evidence type="ECO:0000256" key="8">
    <source>
        <dbReference type="ARBA" id="ARBA00023163"/>
    </source>
</evidence>
<dbReference type="InterPro" id="IPR036236">
    <property type="entry name" value="Znf_C2H2_sf"/>
</dbReference>
<dbReference type="GO" id="GO:0000981">
    <property type="term" value="F:DNA-binding transcription factor activity, RNA polymerase II-specific"/>
    <property type="evidence" value="ECO:0007669"/>
    <property type="project" value="TreeGrafter"/>
</dbReference>
<keyword evidence="3" id="KW-0677">Repeat</keyword>
<dbReference type="PROSITE" id="PS00028">
    <property type="entry name" value="ZINC_FINGER_C2H2_1"/>
    <property type="match status" value="3"/>
</dbReference>
<comment type="subcellular location">
    <subcellularLocation>
        <location evidence="1">Nucleus</location>
    </subcellularLocation>
</comment>
<dbReference type="FunFam" id="3.30.160.60:FF:000014">
    <property type="entry name" value="Transcription factor Sp3"/>
    <property type="match status" value="1"/>
</dbReference>
<feature type="region of interest" description="Disordered" evidence="12">
    <location>
        <begin position="473"/>
        <end position="557"/>
    </location>
</feature>
<proteinExistence type="inferred from homology"/>
<dbReference type="PROSITE" id="PS50157">
    <property type="entry name" value="ZINC_FINGER_C2H2_2"/>
    <property type="match status" value="3"/>
</dbReference>
<dbReference type="CDD" id="cd22541">
    <property type="entry name" value="SP5_N"/>
    <property type="match status" value="1"/>
</dbReference>
<comment type="caution">
    <text evidence="14">The sequence shown here is derived from an EMBL/GenBank/DDBJ whole genome shotgun (WGS) entry which is preliminary data.</text>
</comment>
<protein>
    <submittedName>
        <fullName evidence="14">Transcription factor Sp4</fullName>
    </submittedName>
</protein>
<feature type="compositionally biased region" description="Polar residues" evidence="12">
    <location>
        <begin position="667"/>
        <end position="684"/>
    </location>
</feature>
<dbReference type="PANTHER" id="PTHR23235">
    <property type="entry name" value="KRUEPPEL-LIKE TRANSCRIPTION FACTOR"/>
    <property type="match status" value="1"/>
</dbReference>
<dbReference type="SUPFAM" id="SSF57667">
    <property type="entry name" value="beta-beta-alpha zinc fingers"/>
    <property type="match status" value="2"/>
</dbReference>
<evidence type="ECO:0000256" key="4">
    <source>
        <dbReference type="ARBA" id="ARBA00022771"/>
    </source>
</evidence>
<evidence type="ECO:0000256" key="12">
    <source>
        <dbReference type="SAM" id="MobiDB-lite"/>
    </source>
</evidence>
<evidence type="ECO:0000313" key="14">
    <source>
        <dbReference type="EMBL" id="GFS09894.1"/>
    </source>
</evidence>
<keyword evidence="9" id="KW-0539">Nucleus</keyword>
<keyword evidence="5" id="KW-0862">Zinc</keyword>
<evidence type="ECO:0000256" key="10">
    <source>
        <dbReference type="ARBA" id="ARBA00038409"/>
    </source>
</evidence>
<evidence type="ECO:0000256" key="5">
    <source>
        <dbReference type="ARBA" id="ARBA00022833"/>
    </source>
</evidence>
<keyword evidence="4 11" id="KW-0863">Zinc-finger</keyword>
<feature type="domain" description="C2H2-type" evidence="13">
    <location>
        <begin position="427"/>
        <end position="456"/>
    </location>
</feature>
<keyword evidence="7" id="KW-0238">DNA-binding</keyword>
<evidence type="ECO:0000256" key="6">
    <source>
        <dbReference type="ARBA" id="ARBA00023015"/>
    </source>
</evidence>
<evidence type="ECO:0000256" key="3">
    <source>
        <dbReference type="ARBA" id="ARBA00022737"/>
    </source>
</evidence>
<feature type="region of interest" description="Disordered" evidence="12">
    <location>
        <begin position="70"/>
        <end position="92"/>
    </location>
</feature>
<comment type="similarity">
    <text evidence="10">Belongs to the Sp1 C2H2-type zinc-finger protein family.</text>
</comment>
<accession>A0AAV4IEG0</accession>
<dbReference type="AlphaFoldDB" id="A0AAV4IEG0"/>
<feature type="region of interest" description="Disordered" evidence="12">
    <location>
        <begin position="611"/>
        <end position="707"/>
    </location>
</feature>
<evidence type="ECO:0000313" key="15">
    <source>
        <dbReference type="Proteomes" id="UP000762676"/>
    </source>
</evidence>
<feature type="compositionally biased region" description="Basic and acidic residues" evidence="12">
    <location>
        <begin position="690"/>
        <end position="700"/>
    </location>
</feature>
<feature type="compositionally biased region" description="Basic and acidic residues" evidence="12">
    <location>
        <begin position="177"/>
        <end position="189"/>
    </location>
</feature>
<feature type="compositionally biased region" description="Low complexity" evidence="12">
    <location>
        <begin position="218"/>
        <end position="228"/>
    </location>
</feature>
<evidence type="ECO:0000256" key="2">
    <source>
        <dbReference type="ARBA" id="ARBA00022723"/>
    </source>
</evidence>
<dbReference type="InterPro" id="IPR013087">
    <property type="entry name" value="Znf_C2H2_type"/>
</dbReference>
<evidence type="ECO:0000256" key="9">
    <source>
        <dbReference type="ARBA" id="ARBA00023242"/>
    </source>
</evidence>
<dbReference type="GO" id="GO:0005634">
    <property type="term" value="C:nucleus"/>
    <property type="evidence" value="ECO:0007669"/>
    <property type="project" value="UniProtKB-SubCell"/>
</dbReference>
<keyword evidence="6" id="KW-0805">Transcription regulation</keyword>
<dbReference type="Gene3D" id="3.30.160.60">
    <property type="entry name" value="Classic Zinc Finger"/>
    <property type="match status" value="3"/>
</dbReference>
<feature type="compositionally biased region" description="Polar residues" evidence="12">
    <location>
        <begin position="580"/>
        <end position="598"/>
    </location>
</feature>
<feature type="region of interest" description="Disordered" evidence="12">
    <location>
        <begin position="216"/>
        <end position="279"/>
    </location>
</feature>
<feature type="compositionally biased region" description="Acidic residues" evidence="12">
    <location>
        <begin position="536"/>
        <end position="557"/>
    </location>
</feature>
<evidence type="ECO:0000256" key="11">
    <source>
        <dbReference type="PROSITE-ProRule" id="PRU00042"/>
    </source>
</evidence>
<dbReference type="FunFam" id="3.30.160.60:FF:001110">
    <property type="entry name" value="Krueppel factor 13"/>
    <property type="match status" value="1"/>
</dbReference>
<name>A0AAV4IEG0_9GAST</name>
<dbReference type="EMBL" id="BMAT01009615">
    <property type="protein sequence ID" value="GFS09894.1"/>
    <property type="molecule type" value="Genomic_DNA"/>
</dbReference>
<feature type="domain" description="C2H2-type" evidence="13">
    <location>
        <begin position="457"/>
        <end position="484"/>
    </location>
</feature>
<dbReference type="SMART" id="SM00355">
    <property type="entry name" value="ZnF_C2H2"/>
    <property type="match status" value="3"/>
</dbReference>
<keyword evidence="8" id="KW-0804">Transcription</keyword>
<evidence type="ECO:0000259" key="13">
    <source>
        <dbReference type="PROSITE" id="PS50157"/>
    </source>
</evidence>
<feature type="region of interest" description="Disordered" evidence="12">
    <location>
        <begin position="570"/>
        <end position="598"/>
    </location>
</feature>